<keyword evidence="3" id="KW-1185">Reference proteome</keyword>
<dbReference type="EMBL" id="JAVDQN010000002">
    <property type="protein sequence ID" value="MDR6376406.1"/>
    <property type="molecule type" value="Genomic_DNA"/>
</dbReference>
<accession>A0ABU1KZL5</accession>
<evidence type="ECO:0000313" key="3">
    <source>
        <dbReference type="Proteomes" id="UP001185254"/>
    </source>
</evidence>
<sequence length="175" mass="18804">MHLPELPERERNEEASEATAALALRDFVEDMNASGFVADALARCGIAGASVAPACGSGMSSFGTIGKRKCPLCAVGADESPSFERINALECAAVHSRQTLSQNLFAIPRHLLLPHARNRMKKLADDFIFFLYIPRLTRFLPACPLHVGTPYANTPVSATNSALPSRPKTLTGDLP</sequence>
<reference evidence="2 3" key="1">
    <citation type="submission" date="2023-07" db="EMBL/GenBank/DDBJ databases">
        <title>Sorghum-associated microbial communities from plants grown in Nebraska, USA.</title>
        <authorList>
            <person name="Schachtman D."/>
        </authorList>
    </citation>
    <scope>NUCLEOTIDE SEQUENCE [LARGE SCALE GENOMIC DNA]</scope>
    <source>
        <strain evidence="2 3">DS1039</strain>
    </source>
</reference>
<organism evidence="2 3">
    <name type="scientific">Paraburkholderia caledonica</name>
    <dbReference type="NCBI Taxonomy" id="134536"/>
    <lineage>
        <taxon>Bacteria</taxon>
        <taxon>Pseudomonadati</taxon>
        <taxon>Pseudomonadota</taxon>
        <taxon>Betaproteobacteria</taxon>
        <taxon>Burkholderiales</taxon>
        <taxon>Burkholderiaceae</taxon>
        <taxon>Paraburkholderia</taxon>
    </lineage>
</organism>
<feature type="region of interest" description="Disordered" evidence="1">
    <location>
        <begin position="156"/>
        <end position="175"/>
    </location>
</feature>
<evidence type="ECO:0000256" key="1">
    <source>
        <dbReference type="SAM" id="MobiDB-lite"/>
    </source>
</evidence>
<protein>
    <recommendedName>
        <fullName evidence="4">Transposase zinc-binding domain-containing protein</fullName>
    </recommendedName>
</protein>
<proteinExistence type="predicted"/>
<gene>
    <name evidence="2" type="ORF">J2776_003106</name>
</gene>
<evidence type="ECO:0000313" key="2">
    <source>
        <dbReference type="EMBL" id="MDR6376406.1"/>
    </source>
</evidence>
<dbReference type="Proteomes" id="UP001185254">
    <property type="component" value="Unassembled WGS sequence"/>
</dbReference>
<name>A0ABU1KZL5_9BURK</name>
<evidence type="ECO:0008006" key="4">
    <source>
        <dbReference type="Google" id="ProtNLM"/>
    </source>
</evidence>
<comment type="caution">
    <text evidence="2">The sequence shown here is derived from an EMBL/GenBank/DDBJ whole genome shotgun (WGS) entry which is preliminary data.</text>
</comment>